<keyword evidence="3" id="KW-1185">Reference proteome</keyword>
<gene>
    <name evidence="2" type="ORF">GSLYS_00000020001</name>
</gene>
<reference evidence="2 3" key="1">
    <citation type="submission" date="2024-04" db="EMBL/GenBank/DDBJ databases">
        <authorList>
            <consortium name="Genoscope - CEA"/>
            <person name="William W."/>
        </authorList>
    </citation>
    <scope>NUCLEOTIDE SEQUENCE [LARGE SCALE GENOMIC DNA]</scope>
</reference>
<organism evidence="2 3">
    <name type="scientific">Lymnaea stagnalis</name>
    <name type="common">Great pond snail</name>
    <name type="synonym">Helix stagnalis</name>
    <dbReference type="NCBI Taxonomy" id="6523"/>
    <lineage>
        <taxon>Eukaryota</taxon>
        <taxon>Metazoa</taxon>
        <taxon>Spiralia</taxon>
        <taxon>Lophotrochozoa</taxon>
        <taxon>Mollusca</taxon>
        <taxon>Gastropoda</taxon>
        <taxon>Heterobranchia</taxon>
        <taxon>Euthyneura</taxon>
        <taxon>Panpulmonata</taxon>
        <taxon>Hygrophila</taxon>
        <taxon>Lymnaeoidea</taxon>
        <taxon>Lymnaeidae</taxon>
        <taxon>Lymnaea</taxon>
    </lineage>
</organism>
<evidence type="ECO:0000313" key="3">
    <source>
        <dbReference type="Proteomes" id="UP001497497"/>
    </source>
</evidence>
<dbReference type="InterPro" id="IPR036770">
    <property type="entry name" value="Ankyrin_rpt-contain_sf"/>
</dbReference>
<dbReference type="Gene3D" id="1.25.40.20">
    <property type="entry name" value="Ankyrin repeat-containing domain"/>
    <property type="match status" value="1"/>
</dbReference>
<comment type="caution">
    <text evidence="2">The sequence shown here is derived from an EMBL/GenBank/DDBJ whole genome shotgun (WGS) entry which is preliminary data.</text>
</comment>
<feature type="region of interest" description="Disordered" evidence="1">
    <location>
        <begin position="75"/>
        <end position="104"/>
    </location>
</feature>
<sequence length="199" mass="21241">MSGTTIPRDCQVFQIYIAASSGEEDKVWEIQCQTGVSLDMKDNKGRNAMSIAREYQDQRAIRTLEKLDVRATSVTDADAYTSAPPDETAEGPSPSEDDASDASVTSADNDLLPVLQVYNAAAFGSVDFLLNVIDAIGASVDYTNGEGINAARMATLKGDVVALSCLLDAGADVDEDVIELAVENDQMECLSLLSEHILI</sequence>
<dbReference type="AlphaFoldDB" id="A0AAV2GY90"/>
<accession>A0AAV2GY90</accession>
<dbReference type="SUPFAM" id="SSF48403">
    <property type="entry name" value="Ankyrin repeat"/>
    <property type="match status" value="1"/>
</dbReference>
<protein>
    <submittedName>
        <fullName evidence="2">Uncharacterized protein</fullName>
    </submittedName>
</protein>
<dbReference type="EMBL" id="CAXITT010000001">
    <property type="protein sequence ID" value="CAL1525843.1"/>
    <property type="molecule type" value="Genomic_DNA"/>
</dbReference>
<proteinExistence type="predicted"/>
<evidence type="ECO:0000313" key="2">
    <source>
        <dbReference type="EMBL" id="CAL1525843.1"/>
    </source>
</evidence>
<evidence type="ECO:0000256" key="1">
    <source>
        <dbReference type="SAM" id="MobiDB-lite"/>
    </source>
</evidence>
<dbReference type="Proteomes" id="UP001497497">
    <property type="component" value="Unassembled WGS sequence"/>
</dbReference>
<name>A0AAV2GY90_LYMST</name>